<dbReference type="SMART" id="SM00895">
    <property type="entry name" value="FCD"/>
    <property type="match status" value="1"/>
</dbReference>
<protein>
    <submittedName>
        <fullName evidence="6">GntR family transcriptional regulator</fullName>
    </submittedName>
</protein>
<dbReference type="GO" id="GO:0003700">
    <property type="term" value="F:DNA-binding transcription factor activity"/>
    <property type="evidence" value="ECO:0007669"/>
    <property type="project" value="InterPro"/>
</dbReference>
<dbReference type="AlphaFoldDB" id="A0A2T8HPD3"/>
<evidence type="ECO:0000256" key="1">
    <source>
        <dbReference type="ARBA" id="ARBA00023015"/>
    </source>
</evidence>
<dbReference type="PRINTS" id="PR00035">
    <property type="entry name" value="HTHGNTR"/>
</dbReference>
<name>A0A2T8HPD3_9RHOB</name>
<dbReference type="RefSeq" id="WP_116559999.1">
    <property type="nucleotide sequence ID" value="NZ_QDKM01000018.1"/>
</dbReference>
<dbReference type="PANTHER" id="PTHR43537">
    <property type="entry name" value="TRANSCRIPTIONAL REGULATOR, GNTR FAMILY"/>
    <property type="match status" value="1"/>
</dbReference>
<evidence type="ECO:0000256" key="2">
    <source>
        <dbReference type="ARBA" id="ARBA00023125"/>
    </source>
</evidence>
<dbReference type="InterPro" id="IPR036388">
    <property type="entry name" value="WH-like_DNA-bd_sf"/>
</dbReference>
<evidence type="ECO:0000313" key="6">
    <source>
        <dbReference type="EMBL" id="PVH27280.1"/>
    </source>
</evidence>
<dbReference type="InterPro" id="IPR036390">
    <property type="entry name" value="WH_DNA-bd_sf"/>
</dbReference>
<keyword evidence="7" id="KW-1185">Reference proteome</keyword>
<keyword evidence="2" id="KW-0238">DNA-binding</keyword>
<dbReference type="SUPFAM" id="SSF48008">
    <property type="entry name" value="GntR ligand-binding domain-like"/>
    <property type="match status" value="1"/>
</dbReference>
<reference evidence="6 7" key="1">
    <citation type="submission" date="2018-04" db="EMBL/GenBank/DDBJ databases">
        <title>Pararhodobacter oceanense sp. nov., isolated from marine intertidal sediment.</title>
        <authorList>
            <person name="Wang X.-L."/>
            <person name="Du Z.-J."/>
        </authorList>
    </citation>
    <scope>NUCLEOTIDE SEQUENCE [LARGE SCALE GENOMIC DNA]</scope>
    <source>
        <strain evidence="6 7">AM505</strain>
    </source>
</reference>
<sequence>MPPENDPETGPETGTDSTANPAQGADVYTRLRAAILTLDLLPGERLSERALEGMLGASRTPIREAVLRLETEGLIQRKGRVMRVTSLELAEILEAFEYREHIEAAVAQLACQHATKADITRLQKILDAGRQGADAAAWFEIGSDFHILLAELSRNRFLVRAVTDILTRIERARWIMCSLPSARDEAHDEHSQILRLIELNRPEQAAEALKEHGRGLRDILAESLSQRSRAGLRARGVDIIDRA</sequence>
<dbReference type="PANTHER" id="PTHR43537:SF45">
    <property type="entry name" value="GNTR FAMILY REGULATORY PROTEIN"/>
    <property type="match status" value="1"/>
</dbReference>
<dbReference type="CDD" id="cd07377">
    <property type="entry name" value="WHTH_GntR"/>
    <property type="match status" value="1"/>
</dbReference>
<keyword evidence="1" id="KW-0805">Transcription regulation</keyword>
<evidence type="ECO:0000256" key="3">
    <source>
        <dbReference type="ARBA" id="ARBA00023163"/>
    </source>
</evidence>
<evidence type="ECO:0000259" key="5">
    <source>
        <dbReference type="PROSITE" id="PS50949"/>
    </source>
</evidence>
<dbReference type="PROSITE" id="PS50949">
    <property type="entry name" value="HTH_GNTR"/>
    <property type="match status" value="1"/>
</dbReference>
<organism evidence="6 7">
    <name type="scientific">Pararhodobacter oceanensis</name>
    <dbReference type="NCBI Taxonomy" id="2172121"/>
    <lineage>
        <taxon>Bacteria</taxon>
        <taxon>Pseudomonadati</taxon>
        <taxon>Pseudomonadota</taxon>
        <taxon>Alphaproteobacteria</taxon>
        <taxon>Rhodobacterales</taxon>
        <taxon>Paracoccaceae</taxon>
        <taxon>Pararhodobacter</taxon>
    </lineage>
</organism>
<dbReference type="SMART" id="SM00345">
    <property type="entry name" value="HTH_GNTR"/>
    <property type="match status" value="1"/>
</dbReference>
<dbReference type="Gene3D" id="1.10.10.10">
    <property type="entry name" value="Winged helix-like DNA-binding domain superfamily/Winged helix DNA-binding domain"/>
    <property type="match status" value="1"/>
</dbReference>
<dbReference type="Gene3D" id="1.20.120.530">
    <property type="entry name" value="GntR ligand-binding domain-like"/>
    <property type="match status" value="1"/>
</dbReference>
<dbReference type="InterPro" id="IPR008920">
    <property type="entry name" value="TF_FadR/GntR_C"/>
</dbReference>
<evidence type="ECO:0000313" key="7">
    <source>
        <dbReference type="Proteomes" id="UP000245911"/>
    </source>
</evidence>
<gene>
    <name evidence="6" type="ORF">DDE20_18500</name>
</gene>
<feature type="region of interest" description="Disordered" evidence="4">
    <location>
        <begin position="1"/>
        <end position="23"/>
    </location>
</feature>
<proteinExistence type="predicted"/>
<dbReference type="InterPro" id="IPR011711">
    <property type="entry name" value="GntR_C"/>
</dbReference>
<dbReference type="Pfam" id="PF00392">
    <property type="entry name" value="GntR"/>
    <property type="match status" value="1"/>
</dbReference>
<keyword evidence="3" id="KW-0804">Transcription</keyword>
<comment type="caution">
    <text evidence="6">The sequence shown here is derived from an EMBL/GenBank/DDBJ whole genome shotgun (WGS) entry which is preliminary data.</text>
</comment>
<dbReference type="GO" id="GO:0003677">
    <property type="term" value="F:DNA binding"/>
    <property type="evidence" value="ECO:0007669"/>
    <property type="project" value="UniProtKB-KW"/>
</dbReference>
<dbReference type="OrthoDB" id="9806293at2"/>
<dbReference type="SUPFAM" id="SSF46785">
    <property type="entry name" value="Winged helix' DNA-binding domain"/>
    <property type="match status" value="1"/>
</dbReference>
<evidence type="ECO:0000256" key="4">
    <source>
        <dbReference type="SAM" id="MobiDB-lite"/>
    </source>
</evidence>
<feature type="domain" description="HTH gntR-type" evidence="5">
    <location>
        <begin position="21"/>
        <end position="87"/>
    </location>
</feature>
<dbReference type="Proteomes" id="UP000245911">
    <property type="component" value="Unassembled WGS sequence"/>
</dbReference>
<dbReference type="EMBL" id="QDKM01000018">
    <property type="protein sequence ID" value="PVH27280.1"/>
    <property type="molecule type" value="Genomic_DNA"/>
</dbReference>
<dbReference type="InterPro" id="IPR000524">
    <property type="entry name" value="Tscrpt_reg_HTH_GntR"/>
</dbReference>
<accession>A0A2T8HPD3</accession>
<dbReference type="Pfam" id="PF07729">
    <property type="entry name" value="FCD"/>
    <property type="match status" value="1"/>
</dbReference>
<feature type="compositionally biased region" description="Polar residues" evidence="4">
    <location>
        <begin position="12"/>
        <end position="21"/>
    </location>
</feature>